<dbReference type="InterPro" id="IPR003819">
    <property type="entry name" value="TauD/TfdA-like"/>
</dbReference>
<dbReference type="InterPro" id="IPR050411">
    <property type="entry name" value="AlphaKG_dependent_hydroxylases"/>
</dbReference>
<comment type="cofactor">
    <cofactor evidence="1">
        <name>Fe(2+)</name>
        <dbReference type="ChEBI" id="CHEBI:29033"/>
    </cofactor>
</comment>
<dbReference type="PANTHER" id="PTHR10696:SF56">
    <property type="entry name" value="TAUD_TFDA-LIKE DOMAIN-CONTAINING PROTEIN"/>
    <property type="match status" value="1"/>
</dbReference>
<dbReference type="AlphaFoldDB" id="A0A3S2VDS8"/>
<reference evidence="6 7" key="1">
    <citation type="submission" date="2019-01" db="EMBL/GenBank/DDBJ databases">
        <title>Genome sequences of Streptomyces and Rhizobium isolates collected from root and soil.</title>
        <authorList>
            <person name="Chhettri S."/>
            <person name="Sevigny J.L."/>
            <person name="Sen A."/>
            <person name="Ennis N."/>
            <person name="Tisa L."/>
        </authorList>
    </citation>
    <scope>NUCLEOTIDE SEQUENCE [LARGE SCALE GENOMIC DNA]</scope>
    <source>
        <strain evidence="6 7">San01</strain>
    </source>
</reference>
<dbReference type="Gene3D" id="3.60.130.10">
    <property type="entry name" value="Clavaminate synthase-like"/>
    <property type="match status" value="1"/>
</dbReference>
<evidence type="ECO:0000256" key="4">
    <source>
        <dbReference type="ARBA" id="ARBA00023194"/>
    </source>
</evidence>
<keyword evidence="3" id="KW-0408">Iron</keyword>
<feature type="domain" description="TauD/TfdA-like" evidence="5">
    <location>
        <begin position="3"/>
        <end position="235"/>
    </location>
</feature>
<dbReference type="OrthoDB" id="581608at2"/>
<protein>
    <recommendedName>
        <fullName evidence="5">TauD/TfdA-like domain-containing protein</fullName>
    </recommendedName>
</protein>
<dbReference type="SUPFAM" id="SSF51197">
    <property type="entry name" value="Clavaminate synthase-like"/>
    <property type="match status" value="1"/>
</dbReference>
<dbReference type="PANTHER" id="PTHR10696">
    <property type="entry name" value="GAMMA-BUTYROBETAINE HYDROXYLASE-RELATED"/>
    <property type="match status" value="1"/>
</dbReference>
<dbReference type="EMBL" id="RZYA01000015">
    <property type="protein sequence ID" value="RVU20512.1"/>
    <property type="molecule type" value="Genomic_DNA"/>
</dbReference>
<accession>A0A3S2VDS8</accession>
<evidence type="ECO:0000256" key="2">
    <source>
        <dbReference type="ARBA" id="ARBA00023002"/>
    </source>
</evidence>
<comment type="caution">
    <text evidence="6">The sequence shown here is derived from an EMBL/GenBank/DDBJ whole genome shotgun (WGS) entry which is preliminary data.</text>
</comment>
<dbReference type="Pfam" id="PF02668">
    <property type="entry name" value="TauD"/>
    <property type="match status" value="1"/>
</dbReference>
<evidence type="ECO:0000259" key="5">
    <source>
        <dbReference type="Pfam" id="PF02668"/>
    </source>
</evidence>
<keyword evidence="2" id="KW-0560">Oxidoreductase</keyword>
<keyword evidence="7" id="KW-1185">Reference proteome</keyword>
<keyword evidence="4" id="KW-0045">Antibiotic biosynthesis</keyword>
<name>A0A3S2VDS8_9ACTN</name>
<sequence length="251" mass="28786">MVSFANFYEREEETRKSYQAALSQFGYVHAVEVPDEFDHSSFLSRFGTFYPGPSRKLVDDIMPEPGMDDVYYGSNRKALLPHTEGYEFSGLPPRYLALWCVTPPVGPGGETTLFDTQPLLESLSLPERKDLQNRPFSWVSSAGLRRNGLGQEAKHPILGDINGSALLRFSLNNILIPEGSEYAMARSFLERIQRAFEGRHLAINYKRNDMVHWDNWRVLHSRNAFADPQRHLKRIQIRDLSDAREAMGHDR</sequence>
<evidence type="ECO:0000256" key="1">
    <source>
        <dbReference type="ARBA" id="ARBA00001954"/>
    </source>
</evidence>
<gene>
    <name evidence="6" type="ORF">EOT10_27810</name>
</gene>
<proteinExistence type="predicted"/>
<evidence type="ECO:0000313" key="7">
    <source>
        <dbReference type="Proteomes" id="UP000283128"/>
    </source>
</evidence>
<dbReference type="GO" id="GO:0017000">
    <property type="term" value="P:antibiotic biosynthetic process"/>
    <property type="evidence" value="ECO:0007669"/>
    <property type="project" value="UniProtKB-KW"/>
</dbReference>
<dbReference type="InterPro" id="IPR042098">
    <property type="entry name" value="TauD-like_sf"/>
</dbReference>
<evidence type="ECO:0000313" key="6">
    <source>
        <dbReference type="EMBL" id="RVU20512.1"/>
    </source>
</evidence>
<dbReference type="GO" id="GO:0016491">
    <property type="term" value="F:oxidoreductase activity"/>
    <property type="evidence" value="ECO:0007669"/>
    <property type="project" value="UniProtKB-KW"/>
</dbReference>
<evidence type="ECO:0000256" key="3">
    <source>
        <dbReference type="ARBA" id="ARBA00023004"/>
    </source>
</evidence>
<dbReference type="Proteomes" id="UP000283128">
    <property type="component" value="Unassembled WGS sequence"/>
</dbReference>
<organism evidence="6 7">
    <name type="scientific">Streptomyces antnestii</name>
    <dbReference type="NCBI Taxonomy" id="2494256"/>
    <lineage>
        <taxon>Bacteria</taxon>
        <taxon>Bacillati</taxon>
        <taxon>Actinomycetota</taxon>
        <taxon>Actinomycetes</taxon>
        <taxon>Kitasatosporales</taxon>
        <taxon>Streptomycetaceae</taxon>
        <taxon>Streptomyces</taxon>
    </lineage>
</organism>